<dbReference type="OrthoDB" id="1564555at2759"/>
<dbReference type="InterPro" id="IPR045250">
    <property type="entry name" value="p23-like"/>
</dbReference>
<evidence type="ECO:0000259" key="3">
    <source>
        <dbReference type="PROSITE" id="PS51203"/>
    </source>
</evidence>
<reference evidence="4" key="1">
    <citation type="submission" date="2021-02" db="EMBL/GenBank/DDBJ databases">
        <authorList>
            <person name="Dougan E. K."/>
            <person name="Rhodes N."/>
            <person name="Thang M."/>
            <person name="Chan C."/>
        </authorList>
    </citation>
    <scope>NUCLEOTIDE SEQUENCE</scope>
</reference>
<feature type="compositionally biased region" description="Basic and acidic residues" evidence="2">
    <location>
        <begin position="1180"/>
        <end position="1191"/>
    </location>
</feature>
<dbReference type="CDD" id="cd02961">
    <property type="entry name" value="PDI_a_family"/>
    <property type="match status" value="1"/>
</dbReference>
<dbReference type="GO" id="GO:0005634">
    <property type="term" value="C:nucleus"/>
    <property type="evidence" value="ECO:0007669"/>
    <property type="project" value="TreeGrafter"/>
</dbReference>
<dbReference type="Gene3D" id="3.40.30.10">
    <property type="entry name" value="Glutaredoxin"/>
    <property type="match status" value="1"/>
</dbReference>
<dbReference type="Proteomes" id="UP000604046">
    <property type="component" value="Unassembled WGS sequence"/>
</dbReference>
<dbReference type="PANTHER" id="PTHR22932:SF1">
    <property type="entry name" value="CO-CHAPERONE PROTEIN DAF-41"/>
    <property type="match status" value="1"/>
</dbReference>
<dbReference type="GO" id="GO:0005829">
    <property type="term" value="C:cytosol"/>
    <property type="evidence" value="ECO:0007669"/>
    <property type="project" value="TreeGrafter"/>
</dbReference>
<dbReference type="GO" id="GO:0051879">
    <property type="term" value="F:Hsp90 protein binding"/>
    <property type="evidence" value="ECO:0007669"/>
    <property type="project" value="InterPro"/>
</dbReference>
<gene>
    <name evidence="4" type="ORF">SNAT2548_LOCUS4566</name>
</gene>
<proteinExistence type="inferred from homology"/>
<dbReference type="GO" id="GO:0051131">
    <property type="term" value="P:chaperone-mediated protein complex assembly"/>
    <property type="evidence" value="ECO:0007669"/>
    <property type="project" value="TreeGrafter"/>
</dbReference>
<dbReference type="GO" id="GO:0051087">
    <property type="term" value="F:protein-folding chaperone binding"/>
    <property type="evidence" value="ECO:0007669"/>
    <property type="project" value="TreeGrafter"/>
</dbReference>
<evidence type="ECO:0000256" key="1">
    <source>
        <dbReference type="ARBA" id="ARBA00025733"/>
    </source>
</evidence>
<name>A0A812IM73_9DINO</name>
<feature type="compositionally biased region" description="Basic and acidic residues" evidence="2">
    <location>
        <begin position="1159"/>
        <end position="1170"/>
    </location>
</feature>
<accession>A0A812IM73</accession>
<dbReference type="Gene3D" id="2.60.40.790">
    <property type="match status" value="1"/>
</dbReference>
<dbReference type="SUPFAM" id="SSF49764">
    <property type="entry name" value="HSP20-like chaperones"/>
    <property type="match status" value="1"/>
</dbReference>
<comment type="caution">
    <text evidence="4">The sequence shown here is derived from an EMBL/GenBank/DDBJ whole genome shotgun (WGS) entry which is preliminary data.</text>
</comment>
<dbReference type="SUPFAM" id="SSF52833">
    <property type="entry name" value="Thioredoxin-like"/>
    <property type="match status" value="1"/>
</dbReference>
<dbReference type="PROSITE" id="PS51203">
    <property type="entry name" value="CS"/>
    <property type="match status" value="1"/>
</dbReference>
<organism evidence="4 5">
    <name type="scientific">Symbiodinium natans</name>
    <dbReference type="NCBI Taxonomy" id="878477"/>
    <lineage>
        <taxon>Eukaryota</taxon>
        <taxon>Sar</taxon>
        <taxon>Alveolata</taxon>
        <taxon>Dinophyceae</taxon>
        <taxon>Suessiales</taxon>
        <taxon>Symbiodiniaceae</taxon>
        <taxon>Symbiodinium</taxon>
    </lineage>
</organism>
<dbReference type="InterPro" id="IPR008978">
    <property type="entry name" value="HSP20-like_chaperone"/>
</dbReference>
<dbReference type="InterPro" id="IPR007052">
    <property type="entry name" value="CS_dom"/>
</dbReference>
<evidence type="ECO:0000313" key="5">
    <source>
        <dbReference type="Proteomes" id="UP000604046"/>
    </source>
</evidence>
<dbReference type="PANTHER" id="PTHR22932">
    <property type="entry name" value="TELOMERASE-BINDING PROTEIN P23 HSP90 CO-CHAPERONE"/>
    <property type="match status" value="1"/>
</dbReference>
<feature type="region of interest" description="Disordered" evidence="2">
    <location>
        <begin position="1159"/>
        <end position="1191"/>
    </location>
</feature>
<sequence length="1317" mass="142444">MHQQGRRPALGCVLRCVPRRSSHVFVHSELHVCAPPEAWSSLVLQRLQTIPTSALVESCDELSRARCNDFGIFRAIGDECSYRLRRAGRCSSVRPTYASPTATELVSLLRSFAGATCRHRKILQTAESESSWLPLLRSADLLRLLVACGQLRAAHAAAHKAIEILIARRYFLVCSSLELLQTVHAAVRLLLLPHADSSFWCDVFSPCTARALTAFHGRDLVATLAACVALQRFGAAQRIAAALSVAQITTKRDVCVWAGGLAVLAGFRQLSGRLLADAADTFSEAFMAFVDSLRLEESETRQLLTFGLAAALQGVHMDCPRLGELMLASQVKRCGSARQTKSRMHEEVLQSLLIVLGGLSLEGQLLVEAGILTVPVPGYGIAFKHLESLGMPAFVLVPSEPSDVNAESIESSRKDGQSIWIPFFKTESDSCSFCRRFPPVPFCTLAALVGMLVVGSWHPSRIGISHGIELVGDGSCPAACGQSVACTSASKPEIPERPCPVFTSGGDEPGACSAVINLQGCNFDPGDEYETFWAVSVFQAPGDYFYEVTWGAESAESFPIENGTIDLGTPDNLLTLQVYPGEGAEGCPGAGLDITSFAFLNDAILFYANVAEDSRPMFALQLLETLPVTPLRRLSAARRLTAEDFFFCPDDCVISSLYVNDDFCDCPETCADEDSWTCATCGETPPPVTTPQPEEESQAYKNMATGVGVGVGVGGGLALGLGLGIGLGTGAGVGTGSTGSAAAAAAASVAAAFSSEGSLKLQVENPDILQTEAFTNAIKRSIARIAGSSVVAAMVELIIGCAAASRRLAPALRRLAETVEVCFKIGVEQESLAEEVCDTLSGYNAATVATVISSEILDSGIEPGQVEVIGYQPRNQFGIIAPKEKLSMATKMVHDDSLAAMAGGLHWLAARGQELISGDEHITPCRSQGANVDLHEVRCRHAVLQELESEAEALQALKTDKALASKIDVAEVGQLIRNGWWQLCRELVLASKGSGGFGALEKAVRQEVTQLKLNAEDLLLALSPQDESRIGVVRCATQWAQNSSAIFLSIKFAHRWSSPGALKVQDEKVEVSSCCFNFSASGDHSQLKKRYALDLAFYGEVDPDHWSWQLASAGRMTTEIRKRTPASWPRLLESKSKPGNLQQWDSMQERWKSELKEFDRKHKAANKDGDSAEGVEAAEEEMHSSGRKKCVDSRASPFSSAGLVARLCEAYWPVRMDTKKQGKSSTWLVLFHSPSEMKCYDRGEECQRVKDRWEAVGRKVEQVSEALVGAVDCDRHADLCQREKVGTLPFVRRYRSGKKKTYYGEWDIDSIMKIVAD</sequence>
<comment type="similarity">
    <text evidence="1">Belongs to the p23/wos2 family.</text>
</comment>
<protein>
    <recommendedName>
        <fullName evidence="3">CS domain-containing protein</fullName>
    </recommendedName>
</protein>
<evidence type="ECO:0000256" key="2">
    <source>
        <dbReference type="SAM" id="MobiDB-lite"/>
    </source>
</evidence>
<dbReference type="GO" id="GO:0006457">
    <property type="term" value="P:protein folding"/>
    <property type="evidence" value="ECO:0007669"/>
    <property type="project" value="TreeGrafter"/>
</dbReference>
<dbReference type="EMBL" id="CAJNDS010000281">
    <property type="protein sequence ID" value="CAE7038075.1"/>
    <property type="molecule type" value="Genomic_DNA"/>
</dbReference>
<feature type="domain" description="CS" evidence="3">
    <location>
        <begin position="1032"/>
        <end position="1132"/>
    </location>
</feature>
<keyword evidence="5" id="KW-1185">Reference proteome</keyword>
<dbReference type="InterPro" id="IPR036249">
    <property type="entry name" value="Thioredoxin-like_sf"/>
</dbReference>
<evidence type="ECO:0000313" key="4">
    <source>
        <dbReference type="EMBL" id="CAE7038075.1"/>
    </source>
</evidence>